<reference evidence="1" key="1">
    <citation type="submission" date="2020-05" db="EMBL/GenBank/DDBJ databases">
        <authorList>
            <person name="Chiriac C."/>
            <person name="Salcher M."/>
            <person name="Ghai R."/>
            <person name="Kavagutti S V."/>
        </authorList>
    </citation>
    <scope>NUCLEOTIDE SEQUENCE</scope>
</reference>
<organism evidence="1">
    <name type="scientific">freshwater metagenome</name>
    <dbReference type="NCBI Taxonomy" id="449393"/>
    <lineage>
        <taxon>unclassified sequences</taxon>
        <taxon>metagenomes</taxon>
        <taxon>ecological metagenomes</taxon>
    </lineage>
</organism>
<dbReference type="AlphaFoldDB" id="A0A6J6N0F3"/>
<name>A0A6J6N0F3_9ZZZZ</name>
<dbReference type="EMBL" id="CAEZXB010000021">
    <property type="protein sequence ID" value="CAB4680111.1"/>
    <property type="molecule type" value="Genomic_DNA"/>
</dbReference>
<accession>A0A6J6N0F3</accession>
<protein>
    <submittedName>
        <fullName evidence="1">Unannotated protein</fullName>
    </submittedName>
</protein>
<proteinExistence type="predicted"/>
<sequence>MKRTSLSRIALTVALLSLAPTFLPAAAVSSLSKTLTLGVDDDASIAIANKSGWIIGGTTFESSESSTVFADRPLGGSDMWVSSLDGALVPAWTHRIGTAQDDIFGGTTLDLNGNIWLIGASQSESATTTPVVMTTPAPPTITPGNNPITVNPDGVSLSSPLVAPPRPLSQLIIQGLRSDGSALLKTNISFGAKYSVLPTGVVSDATGLWIAGTVLTLESKALRGFYLNCDFALQCKAPIYLGKSGTSIRTIALSAGNLLVAGSTTDAWKGKPAIGKVDALALVINSKSGLILQTQRSGNSGTRRSWESGAFANGEAVLAGTVDYGKKMEIVTTTFSKVTSSKVGAVVSTARWLGSPRVALSPRAGGALALAFSTTPSELKAIAPQAKGVALDALSLNLSASKSGKRTLNTSHVTPRAGEQPLLALGANPTGVLLISGSTGGQLWLDFYPDSGSGAVKR</sequence>
<gene>
    <name evidence="1" type="ORF">UFOPK2342_01077</name>
</gene>
<evidence type="ECO:0000313" key="1">
    <source>
        <dbReference type="EMBL" id="CAB4680111.1"/>
    </source>
</evidence>